<accession>A0A7X9IK20</accession>
<protein>
    <submittedName>
        <fullName evidence="2">Uncharacterized protein</fullName>
    </submittedName>
</protein>
<proteinExistence type="predicted"/>
<dbReference type="Pfam" id="PF10060">
    <property type="entry name" value="DUF2298"/>
    <property type="match status" value="1"/>
</dbReference>
<evidence type="ECO:0000256" key="1">
    <source>
        <dbReference type="SAM" id="Phobius"/>
    </source>
</evidence>
<feature type="transmembrane region" description="Helical" evidence="1">
    <location>
        <begin position="34"/>
        <end position="53"/>
    </location>
</feature>
<dbReference type="InterPro" id="IPR018746">
    <property type="entry name" value="DUF2298"/>
</dbReference>
<keyword evidence="1" id="KW-0472">Membrane</keyword>
<dbReference type="PANTHER" id="PTHR10790">
    <property type="entry name" value="TPR-DOMAIN CONTAINING PROTEIN"/>
    <property type="match status" value="1"/>
</dbReference>
<evidence type="ECO:0000313" key="3">
    <source>
        <dbReference type="Proteomes" id="UP000524246"/>
    </source>
</evidence>
<comment type="caution">
    <text evidence="2">The sequence shown here is derived from an EMBL/GenBank/DDBJ whole genome shotgun (WGS) entry which is preliminary data.</text>
</comment>
<feature type="transmembrane region" description="Helical" evidence="1">
    <location>
        <begin position="108"/>
        <end position="129"/>
    </location>
</feature>
<keyword evidence="1" id="KW-0812">Transmembrane</keyword>
<dbReference type="Proteomes" id="UP000524246">
    <property type="component" value="Unassembled WGS sequence"/>
</dbReference>
<reference evidence="2 3" key="1">
    <citation type="journal article" date="2020" name="Biotechnol. Biofuels">
        <title>New insights from the biogas microbiome by comprehensive genome-resolved metagenomics of nearly 1600 species originating from multiple anaerobic digesters.</title>
        <authorList>
            <person name="Campanaro S."/>
            <person name="Treu L."/>
            <person name="Rodriguez-R L.M."/>
            <person name="Kovalovszki A."/>
            <person name="Ziels R.M."/>
            <person name="Maus I."/>
            <person name="Zhu X."/>
            <person name="Kougias P.G."/>
            <person name="Basile A."/>
            <person name="Luo G."/>
            <person name="Schluter A."/>
            <person name="Konstantinidis K.T."/>
            <person name="Angelidaki I."/>
        </authorList>
    </citation>
    <scope>NUCLEOTIDE SEQUENCE [LARGE SCALE GENOMIC DNA]</scope>
    <source>
        <strain evidence="2">AS27yjCOA_65</strain>
    </source>
</reference>
<feature type="transmembrane region" description="Helical" evidence="1">
    <location>
        <begin position="180"/>
        <end position="197"/>
    </location>
</feature>
<feature type="transmembrane region" description="Helical" evidence="1">
    <location>
        <begin position="141"/>
        <end position="160"/>
    </location>
</feature>
<organism evidence="2 3">
    <name type="scientific">SAR324 cluster bacterium</name>
    <dbReference type="NCBI Taxonomy" id="2024889"/>
    <lineage>
        <taxon>Bacteria</taxon>
        <taxon>Deltaproteobacteria</taxon>
        <taxon>SAR324 cluster</taxon>
    </lineage>
</organism>
<dbReference type="AlphaFoldDB" id="A0A7X9IK20"/>
<feature type="transmembrane region" description="Helical" evidence="1">
    <location>
        <begin position="60"/>
        <end position="88"/>
    </location>
</feature>
<feature type="non-terminal residue" evidence="2">
    <location>
        <position position="1"/>
    </location>
</feature>
<gene>
    <name evidence="2" type="ORF">GYA55_05730</name>
</gene>
<keyword evidence="1" id="KW-1133">Transmembrane helix</keyword>
<dbReference type="PANTHER" id="PTHR10790:SF51">
    <property type="entry name" value="TETRATRICOPEPTIDE REPEAT PROTEIN"/>
    <property type="match status" value="1"/>
</dbReference>
<dbReference type="EMBL" id="JAAZON010000241">
    <property type="protein sequence ID" value="NMC62654.1"/>
    <property type="molecule type" value="Genomic_DNA"/>
</dbReference>
<evidence type="ECO:0000313" key="2">
    <source>
        <dbReference type="EMBL" id="NMC62654.1"/>
    </source>
</evidence>
<name>A0A7X9IK20_9DELT</name>
<sequence length="354" mass="40054">GGFSLFLSSKHIIPADAPLHFVRPPIPESTTLEMFRHFGFPLSLIALASIMLIRHKMSALIAAFVLGTTFLHSDAGVFLYLLLSLTLIRQILEHMLEENSPVSDLTLAFEALGLVSIVLLIFPEILFVDDAYGGENERMNTIFKVYTLNWLLLHMFSFYLTARVFGKIKMPQEAFSVNKIFQIAILVLFLAFFEHTIPLRDPLRESDAQVVQPKSRGLSSIEKEFPGSAKTIQALEQLPEGIVLEGQGNPYSYTSHVSTLASKTSYLGWANHVQLLNRAYAEIERREKLTEEFYMSSDCKRRRQILETESIKYAVVGPLEKQRYKIDATANFECLNNLISEGEYKVYSASYPSP</sequence>